<dbReference type="PIRSF" id="PIRSF006324">
    <property type="entry name" value="LeuE"/>
    <property type="match status" value="1"/>
</dbReference>
<feature type="transmembrane region" description="Helical" evidence="6">
    <location>
        <begin position="121"/>
        <end position="144"/>
    </location>
</feature>
<organism evidence="7 8">
    <name type="scientific">Hamadaea flava</name>
    <dbReference type="NCBI Taxonomy" id="1742688"/>
    <lineage>
        <taxon>Bacteria</taxon>
        <taxon>Bacillati</taxon>
        <taxon>Actinomycetota</taxon>
        <taxon>Actinomycetes</taxon>
        <taxon>Micromonosporales</taxon>
        <taxon>Micromonosporaceae</taxon>
        <taxon>Hamadaea</taxon>
    </lineage>
</organism>
<accession>A0ABV8LYY3</accession>
<comment type="caution">
    <text evidence="7">The sequence shown here is derived from an EMBL/GenBank/DDBJ whole genome shotgun (WGS) entry which is preliminary data.</text>
</comment>
<name>A0ABV8LYY3_9ACTN</name>
<keyword evidence="4 6" id="KW-1133">Transmembrane helix</keyword>
<dbReference type="PANTHER" id="PTHR30086:SF20">
    <property type="entry name" value="ARGININE EXPORTER PROTEIN ARGO-RELATED"/>
    <property type="match status" value="1"/>
</dbReference>
<keyword evidence="3 6" id="KW-0812">Transmembrane</keyword>
<evidence type="ECO:0000256" key="2">
    <source>
        <dbReference type="ARBA" id="ARBA00022475"/>
    </source>
</evidence>
<proteinExistence type="predicted"/>
<evidence type="ECO:0000256" key="5">
    <source>
        <dbReference type="ARBA" id="ARBA00023136"/>
    </source>
</evidence>
<dbReference type="Proteomes" id="UP001595816">
    <property type="component" value="Unassembled WGS sequence"/>
</dbReference>
<dbReference type="EMBL" id="JBHSAY010000029">
    <property type="protein sequence ID" value="MFC4136321.1"/>
    <property type="molecule type" value="Genomic_DNA"/>
</dbReference>
<evidence type="ECO:0000313" key="7">
    <source>
        <dbReference type="EMBL" id="MFC4136321.1"/>
    </source>
</evidence>
<dbReference type="PANTHER" id="PTHR30086">
    <property type="entry name" value="ARGININE EXPORTER PROTEIN ARGO"/>
    <property type="match status" value="1"/>
</dbReference>
<keyword evidence="2" id="KW-1003">Cell membrane</keyword>
<keyword evidence="5 6" id="KW-0472">Membrane</keyword>
<evidence type="ECO:0000256" key="4">
    <source>
        <dbReference type="ARBA" id="ARBA00022989"/>
    </source>
</evidence>
<comment type="subcellular location">
    <subcellularLocation>
        <location evidence="1">Cell membrane</location>
        <topology evidence="1">Multi-pass membrane protein</topology>
    </subcellularLocation>
</comment>
<feature type="transmembrane region" description="Helical" evidence="6">
    <location>
        <begin position="12"/>
        <end position="34"/>
    </location>
</feature>
<feature type="transmembrane region" description="Helical" evidence="6">
    <location>
        <begin position="46"/>
        <end position="68"/>
    </location>
</feature>
<protein>
    <submittedName>
        <fullName evidence="7">LysE family translocator</fullName>
    </submittedName>
</protein>
<feature type="transmembrane region" description="Helical" evidence="6">
    <location>
        <begin position="80"/>
        <end position="100"/>
    </location>
</feature>
<sequence length="216" mass="22554">MGPVLSHVLDVLPQFLLACLVLAVLPGPATALFLHRSVRDSRAAGLAAVAGNEIGIFAWALAAGSGLTALLQANRMLFDALHIVGAGVLVWLGVSAWRSAGRPETAVLADLAPPSGRTPTAAFRASLVSIAANPKAAVFAFSFFPQFLPADGAVFGTTLALAVVQVTLDSAYCALIVLLAVRVRDWLARATIRRRLERTLGAILVALGVRLAVETR</sequence>
<feature type="transmembrane region" description="Helical" evidence="6">
    <location>
        <begin position="159"/>
        <end position="183"/>
    </location>
</feature>
<evidence type="ECO:0000256" key="6">
    <source>
        <dbReference type="SAM" id="Phobius"/>
    </source>
</evidence>
<dbReference type="InterPro" id="IPR001123">
    <property type="entry name" value="LeuE-type"/>
</dbReference>
<gene>
    <name evidence="7" type="ORF">ACFOZ4_37430</name>
</gene>
<keyword evidence="8" id="KW-1185">Reference proteome</keyword>
<dbReference type="RefSeq" id="WP_253751055.1">
    <property type="nucleotide sequence ID" value="NZ_JAMZDZ010000001.1"/>
</dbReference>
<evidence type="ECO:0000256" key="1">
    <source>
        <dbReference type="ARBA" id="ARBA00004651"/>
    </source>
</evidence>
<dbReference type="Pfam" id="PF01810">
    <property type="entry name" value="LysE"/>
    <property type="match status" value="1"/>
</dbReference>
<evidence type="ECO:0000256" key="3">
    <source>
        <dbReference type="ARBA" id="ARBA00022692"/>
    </source>
</evidence>
<evidence type="ECO:0000313" key="8">
    <source>
        <dbReference type="Proteomes" id="UP001595816"/>
    </source>
</evidence>
<reference evidence="8" key="1">
    <citation type="journal article" date="2019" name="Int. J. Syst. Evol. Microbiol.">
        <title>The Global Catalogue of Microorganisms (GCM) 10K type strain sequencing project: providing services to taxonomists for standard genome sequencing and annotation.</title>
        <authorList>
            <consortium name="The Broad Institute Genomics Platform"/>
            <consortium name="The Broad Institute Genome Sequencing Center for Infectious Disease"/>
            <person name="Wu L."/>
            <person name="Ma J."/>
        </authorList>
    </citation>
    <scope>NUCLEOTIDE SEQUENCE [LARGE SCALE GENOMIC DNA]</scope>
    <source>
        <strain evidence="8">CGMCC 4.7289</strain>
    </source>
</reference>